<accession>A7SXL0</accession>
<dbReference type="SUPFAM" id="SSF53474">
    <property type="entry name" value="alpha/beta-Hydrolases"/>
    <property type="match status" value="1"/>
</dbReference>
<feature type="domain" description="Xaa-Pro dipeptidyl-peptidase C-terminal" evidence="2">
    <location>
        <begin position="291"/>
        <end position="536"/>
    </location>
</feature>
<dbReference type="InParanoid" id="A7SXL0"/>
<protein>
    <recommendedName>
        <fullName evidence="2">Xaa-Pro dipeptidyl-peptidase C-terminal domain-containing protein</fullName>
    </recommendedName>
</protein>
<gene>
    <name evidence="3" type="ORF">NEMVEDRAFT_v1g136834</name>
</gene>
<keyword evidence="4" id="KW-1185">Reference proteome</keyword>
<dbReference type="Pfam" id="PF08530">
    <property type="entry name" value="PepX_C"/>
    <property type="match status" value="1"/>
</dbReference>
<dbReference type="GO" id="GO:0008239">
    <property type="term" value="F:dipeptidyl-peptidase activity"/>
    <property type="evidence" value="ECO:0007669"/>
    <property type="project" value="InterPro"/>
</dbReference>
<dbReference type="PANTHER" id="PTHR43056">
    <property type="entry name" value="PEPTIDASE S9 PROLYL OLIGOPEPTIDASE"/>
    <property type="match status" value="1"/>
</dbReference>
<reference evidence="3 4" key="1">
    <citation type="journal article" date="2007" name="Science">
        <title>Sea anemone genome reveals ancestral eumetazoan gene repertoire and genomic organization.</title>
        <authorList>
            <person name="Putnam N.H."/>
            <person name="Srivastava M."/>
            <person name="Hellsten U."/>
            <person name="Dirks B."/>
            <person name="Chapman J."/>
            <person name="Salamov A."/>
            <person name="Terry A."/>
            <person name="Shapiro H."/>
            <person name="Lindquist E."/>
            <person name="Kapitonov V.V."/>
            <person name="Jurka J."/>
            <person name="Genikhovich G."/>
            <person name="Grigoriev I.V."/>
            <person name="Lucas S.M."/>
            <person name="Steele R.E."/>
            <person name="Finnerty J.R."/>
            <person name="Technau U."/>
            <person name="Martindale M.Q."/>
            <person name="Rokhsar D.S."/>
        </authorList>
    </citation>
    <scope>NUCLEOTIDE SEQUENCE [LARGE SCALE GENOMIC DNA]</scope>
    <source>
        <strain evidence="4">CH2 X CH6</strain>
    </source>
</reference>
<dbReference type="InterPro" id="IPR000383">
    <property type="entry name" value="Xaa-Pro-like_dom"/>
</dbReference>
<evidence type="ECO:0000259" key="2">
    <source>
        <dbReference type="SMART" id="SM00939"/>
    </source>
</evidence>
<sequence length="536" mass="60405">MYEIEEVPLVWIELKDETRLAATLWMPSVREDGSEPSNVIFFPEFLPYNRMGWTKIPDNLQYPKLASHGFVGVRVDMRGSGDSEGLYFDEYKRQEQKDCCEVIDWISKQEWSNGSVGMLGMSWGGFNALQVAALQPPALKAIVSVYSSDDRYADDIHYIGGCVMGIGGLAWASKMALWNARPPDPLSVGKRWVEMWKHRLHHSSYPWMNTWLSHQTRDDYWKHASICEDFSQISCPVLLIGGWADLYTNCVFRMAESLTCPLKAIVGPWSHCWPANGVTPGPAIDHVEVMRQWFGCHLKGETNGAMEQPNLRIYMKQVKMPQNLSDMKDWPGEWICEEQWPSTNIVSHLFSLCQKSEKLVRITSTQESRDTTQKTRSIQSDPVCGINGGYNMAGNASDLPTDQSHDDRLSLCWDSYALKHDVSVLGFPEVELELSSDQPQAQIAVRLCDVFPDGSSTLISRGILNLTHREGHGPESVKALEPGKQYTIKIQLDATGHVVQQGNTLRLAVSPSYFPVVWPSPTPTTLNIHYGVLRLP</sequence>
<dbReference type="InterPro" id="IPR005674">
    <property type="entry name" value="CocE/Ser_esterase"/>
</dbReference>
<feature type="non-terminal residue" evidence="3">
    <location>
        <position position="1"/>
    </location>
</feature>
<evidence type="ECO:0000313" key="4">
    <source>
        <dbReference type="Proteomes" id="UP000001593"/>
    </source>
</evidence>
<dbReference type="HOGENOM" id="CLU_015590_4_1_1"/>
<organism evidence="3 4">
    <name type="scientific">Nematostella vectensis</name>
    <name type="common">Starlet sea anemone</name>
    <dbReference type="NCBI Taxonomy" id="45351"/>
    <lineage>
        <taxon>Eukaryota</taxon>
        <taxon>Metazoa</taxon>
        <taxon>Cnidaria</taxon>
        <taxon>Anthozoa</taxon>
        <taxon>Hexacorallia</taxon>
        <taxon>Actiniaria</taxon>
        <taxon>Edwardsiidae</taxon>
        <taxon>Nematostella</taxon>
    </lineage>
</organism>
<dbReference type="InterPro" id="IPR050585">
    <property type="entry name" value="Xaa-Pro_dipeptidyl-ppase/CocE"/>
</dbReference>
<dbReference type="Gene3D" id="1.10.3020.10">
    <property type="entry name" value="alpha-amino acid ester hydrolase ( Helical cap domain)"/>
    <property type="match status" value="1"/>
</dbReference>
<proteinExistence type="predicted"/>
<dbReference type="PhylomeDB" id="A7SXL0"/>
<name>A7SXL0_NEMVE</name>
<dbReference type="Pfam" id="PF02129">
    <property type="entry name" value="Peptidase_S15"/>
    <property type="match status" value="1"/>
</dbReference>
<dbReference type="EMBL" id="DS469890">
    <property type="protein sequence ID" value="EDO31560.1"/>
    <property type="molecule type" value="Genomic_DNA"/>
</dbReference>
<dbReference type="NCBIfam" id="TIGR00976">
    <property type="entry name" value="CocE_NonD"/>
    <property type="match status" value="1"/>
</dbReference>
<dbReference type="eggNOG" id="ENOG502QSSF">
    <property type="taxonomic scope" value="Eukaryota"/>
</dbReference>
<evidence type="ECO:0000313" key="3">
    <source>
        <dbReference type="EMBL" id="EDO31560.1"/>
    </source>
</evidence>
<dbReference type="InterPro" id="IPR013736">
    <property type="entry name" value="Xaa-Pro_dipept_C"/>
</dbReference>
<dbReference type="SMART" id="SM00939">
    <property type="entry name" value="PepX_C"/>
    <property type="match status" value="1"/>
</dbReference>
<dbReference type="Proteomes" id="UP000001593">
    <property type="component" value="Unassembled WGS sequence"/>
</dbReference>
<dbReference type="SUPFAM" id="SSF49785">
    <property type="entry name" value="Galactose-binding domain-like"/>
    <property type="match status" value="1"/>
</dbReference>
<dbReference type="InterPro" id="IPR008979">
    <property type="entry name" value="Galactose-bd-like_sf"/>
</dbReference>
<dbReference type="Gene3D" id="2.60.120.260">
    <property type="entry name" value="Galactose-binding domain-like"/>
    <property type="match status" value="1"/>
</dbReference>
<dbReference type="OMA" id="DVRGRWM"/>
<dbReference type="Gene3D" id="3.40.50.1820">
    <property type="entry name" value="alpha/beta hydrolase"/>
    <property type="match status" value="1"/>
</dbReference>
<dbReference type="AlphaFoldDB" id="A7SXL0"/>
<evidence type="ECO:0000256" key="1">
    <source>
        <dbReference type="ARBA" id="ARBA00022801"/>
    </source>
</evidence>
<dbReference type="PANTHER" id="PTHR43056:SF10">
    <property type="entry name" value="COCE_NOND FAMILY, PUTATIVE (AFU_ORTHOLOGUE AFUA_7G00600)-RELATED"/>
    <property type="match status" value="1"/>
</dbReference>
<keyword evidence="1" id="KW-0378">Hydrolase</keyword>
<dbReference type="InterPro" id="IPR029058">
    <property type="entry name" value="AB_hydrolase_fold"/>
</dbReference>